<dbReference type="PANTHER" id="PTHR38111">
    <property type="entry name" value="ZN(2)-C6 FUNGAL-TYPE DOMAIN-CONTAINING PROTEIN-RELATED"/>
    <property type="match status" value="1"/>
</dbReference>
<accession>A0A420YIE4</accession>
<proteinExistence type="predicted"/>
<protein>
    <recommendedName>
        <fullName evidence="2">Zn(2)-C6 fungal-type domain-containing protein</fullName>
    </recommendedName>
</protein>
<gene>
    <name evidence="3" type="ORF">DL546_008870</name>
</gene>
<keyword evidence="4" id="KW-1185">Reference proteome</keyword>
<name>A0A420YIE4_9PEZI</name>
<dbReference type="CDD" id="cd00067">
    <property type="entry name" value="GAL4"/>
    <property type="match status" value="1"/>
</dbReference>
<dbReference type="Proteomes" id="UP000275385">
    <property type="component" value="Unassembled WGS sequence"/>
</dbReference>
<sequence>MPGIPLSNRCQFCKRRKIKCDENWPRCGNCKRSNQVCSGPPVGVKFVQNNCHSARGTSKLSPELYSQVDRTPSPCGTLVDVKLQPAANGHGAFHQMRIVRDTPISREVTPTPEEKLAGKLSRVMATNANSRLLLSHELLANMMPHLSMSPALSDALSCLVATSSNVRRSLPFQDLIDLHSYNKALKSLAKAFKNPSQQYTTTTLAALTIIYHLELSYDSSGGPNKTLHATQLYNLLSTHGLPSLEDPLSIHLAFENLAPMLSYTLLTESPSFYTDPTWLWTLQTALDIGMVTNPANAALYTLHLTLTSWPTLASTLRSLHVDPLNPFALNPAMDLFTASSALSSSLQTFDDSVISSLFTSGDISYPTSDPGFSFSSSAVAQLFSTHAMASIAVNQITQSVNHFLGLDTSAYDITALQNAQWAERIRMCLPYATNLGSGGSFLVPALVVAYGVEEMEGRRDVMEGLAGLERWKYPAGKGGKGKGKSVVRCRWDEKAVLEMGVVLCGRGTFGGVARQ</sequence>
<dbReference type="InterPro" id="IPR001138">
    <property type="entry name" value="Zn2Cys6_DnaBD"/>
</dbReference>
<dbReference type="Gene3D" id="4.10.240.10">
    <property type="entry name" value="Zn(2)-C6 fungal-type DNA-binding domain"/>
    <property type="match status" value="1"/>
</dbReference>
<evidence type="ECO:0000259" key="2">
    <source>
        <dbReference type="PROSITE" id="PS50048"/>
    </source>
</evidence>
<comment type="caution">
    <text evidence="3">The sequence shown here is derived from an EMBL/GenBank/DDBJ whole genome shotgun (WGS) entry which is preliminary data.</text>
</comment>
<dbReference type="GO" id="GO:0000981">
    <property type="term" value="F:DNA-binding transcription factor activity, RNA polymerase II-specific"/>
    <property type="evidence" value="ECO:0007669"/>
    <property type="project" value="InterPro"/>
</dbReference>
<organism evidence="3 4">
    <name type="scientific">Coniochaeta pulveracea</name>
    <dbReference type="NCBI Taxonomy" id="177199"/>
    <lineage>
        <taxon>Eukaryota</taxon>
        <taxon>Fungi</taxon>
        <taxon>Dikarya</taxon>
        <taxon>Ascomycota</taxon>
        <taxon>Pezizomycotina</taxon>
        <taxon>Sordariomycetes</taxon>
        <taxon>Sordariomycetidae</taxon>
        <taxon>Coniochaetales</taxon>
        <taxon>Coniochaetaceae</taxon>
        <taxon>Coniochaeta</taxon>
    </lineage>
</organism>
<keyword evidence="1" id="KW-0539">Nucleus</keyword>
<feature type="domain" description="Zn(2)-C6 fungal-type" evidence="2">
    <location>
        <begin position="9"/>
        <end position="38"/>
    </location>
</feature>
<reference evidence="3 4" key="1">
    <citation type="submission" date="2018-08" db="EMBL/GenBank/DDBJ databases">
        <title>Draft genome of the lignicolous fungus Coniochaeta pulveracea.</title>
        <authorList>
            <person name="Borstlap C.J."/>
            <person name="De Witt R.N."/>
            <person name="Botha A."/>
            <person name="Volschenk H."/>
        </authorList>
    </citation>
    <scope>NUCLEOTIDE SEQUENCE [LARGE SCALE GENOMIC DNA]</scope>
    <source>
        <strain evidence="3 4">CAB683</strain>
    </source>
</reference>
<dbReference type="SUPFAM" id="SSF57701">
    <property type="entry name" value="Zn2/Cys6 DNA-binding domain"/>
    <property type="match status" value="1"/>
</dbReference>
<dbReference type="InterPro" id="IPR053178">
    <property type="entry name" value="Osmoadaptation_assoc"/>
</dbReference>
<dbReference type="AlphaFoldDB" id="A0A420YIE4"/>
<dbReference type="InterPro" id="IPR036864">
    <property type="entry name" value="Zn2-C6_fun-type_DNA-bd_sf"/>
</dbReference>
<dbReference type="OrthoDB" id="3037908at2759"/>
<dbReference type="PROSITE" id="PS50048">
    <property type="entry name" value="ZN2_CY6_FUNGAL_2"/>
    <property type="match status" value="1"/>
</dbReference>
<dbReference type="PANTHER" id="PTHR38111:SF11">
    <property type="entry name" value="TRANSCRIPTION FACTOR DOMAIN-CONTAINING PROTEIN-RELATED"/>
    <property type="match status" value="1"/>
</dbReference>
<evidence type="ECO:0000313" key="4">
    <source>
        <dbReference type="Proteomes" id="UP000275385"/>
    </source>
</evidence>
<evidence type="ECO:0000313" key="3">
    <source>
        <dbReference type="EMBL" id="RKU47653.1"/>
    </source>
</evidence>
<dbReference type="STRING" id="177199.A0A420YIE4"/>
<evidence type="ECO:0000256" key="1">
    <source>
        <dbReference type="ARBA" id="ARBA00023242"/>
    </source>
</evidence>
<dbReference type="GO" id="GO:0008270">
    <property type="term" value="F:zinc ion binding"/>
    <property type="evidence" value="ECO:0007669"/>
    <property type="project" value="InterPro"/>
</dbReference>
<dbReference type="EMBL" id="QVQW01000008">
    <property type="protein sequence ID" value="RKU47653.1"/>
    <property type="molecule type" value="Genomic_DNA"/>
</dbReference>
<dbReference type="SMART" id="SM00066">
    <property type="entry name" value="GAL4"/>
    <property type="match status" value="1"/>
</dbReference>
<dbReference type="Pfam" id="PF00172">
    <property type="entry name" value="Zn_clus"/>
    <property type="match status" value="1"/>
</dbReference>